<protein>
    <recommendedName>
        <fullName evidence="1">non-specific serine/threonine protein kinase</fullName>
        <ecNumber evidence="1">2.7.11.1</ecNumber>
    </recommendedName>
</protein>
<dbReference type="PANTHER" id="PTHR43671:SF13">
    <property type="entry name" value="SERINE_THREONINE-PROTEIN KINASE NEK2"/>
    <property type="match status" value="1"/>
</dbReference>
<evidence type="ECO:0000313" key="9">
    <source>
        <dbReference type="Proteomes" id="UP001444661"/>
    </source>
</evidence>
<dbReference type="InterPro" id="IPR000719">
    <property type="entry name" value="Prot_kinase_dom"/>
</dbReference>
<proteinExistence type="predicted"/>
<evidence type="ECO:0000256" key="2">
    <source>
        <dbReference type="ARBA" id="ARBA00022679"/>
    </source>
</evidence>
<dbReference type="EC" id="2.7.11.1" evidence="1"/>
<evidence type="ECO:0000256" key="3">
    <source>
        <dbReference type="ARBA" id="ARBA00022741"/>
    </source>
</evidence>
<name>A0ABR1TCF8_9PEZI</name>
<keyword evidence="4" id="KW-0418">Kinase</keyword>
<keyword evidence="5" id="KW-0067">ATP-binding</keyword>
<dbReference type="PROSITE" id="PS50011">
    <property type="entry name" value="PROTEIN_KINASE_DOM"/>
    <property type="match status" value="1"/>
</dbReference>
<feature type="compositionally biased region" description="Low complexity" evidence="6">
    <location>
        <begin position="458"/>
        <end position="469"/>
    </location>
</feature>
<comment type="caution">
    <text evidence="8">The sequence shown here is derived from an EMBL/GenBank/DDBJ whole genome shotgun (WGS) entry which is preliminary data.</text>
</comment>
<feature type="domain" description="Protein kinase" evidence="7">
    <location>
        <begin position="46"/>
        <end position="365"/>
    </location>
</feature>
<dbReference type="Gene3D" id="1.10.510.10">
    <property type="entry name" value="Transferase(Phosphotransferase) domain 1"/>
    <property type="match status" value="1"/>
</dbReference>
<organism evidence="8 9">
    <name type="scientific">Apiospora rasikravindrae</name>
    <dbReference type="NCBI Taxonomy" id="990691"/>
    <lineage>
        <taxon>Eukaryota</taxon>
        <taxon>Fungi</taxon>
        <taxon>Dikarya</taxon>
        <taxon>Ascomycota</taxon>
        <taxon>Pezizomycotina</taxon>
        <taxon>Sordariomycetes</taxon>
        <taxon>Xylariomycetidae</taxon>
        <taxon>Amphisphaeriales</taxon>
        <taxon>Apiosporaceae</taxon>
        <taxon>Apiospora</taxon>
    </lineage>
</organism>
<dbReference type="InterPro" id="IPR011009">
    <property type="entry name" value="Kinase-like_dom_sf"/>
</dbReference>
<gene>
    <name evidence="8" type="ORF">PG993_006085</name>
</gene>
<keyword evidence="2" id="KW-0808">Transferase</keyword>
<dbReference type="InterPro" id="IPR050660">
    <property type="entry name" value="NEK_Ser/Thr_kinase"/>
</dbReference>
<dbReference type="EMBL" id="JAQQWK010000004">
    <property type="protein sequence ID" value="KAK8043655.1"/>
    <property type="molecule type" value="Genomic_DNA"/>
</dbReference>
<evidence type="ECO:0000256" key="1">
    <source>
        <dbReference type="ARBA" id="ARBA00012513"/>
    </source>
</evidence>
<keyword evidence="3" id="KW-0547">Nucleotide-binding</keyword>
<sequence length="469" mass="53128">MDPIDIRIGPLFRPRPDDNPYVQQVAQQGEQRAEDCRQYFSAFSQFTQQKVLSVGGFGAVVKYAQADAQGKHLRYFVVKMPKQLKDEQGGALTIQVFQKEFMWNVRLMGLKHMVQLAWMDQYPIGNQLEPGPWPKGNESFLSGESKWYLMFEYLPHGDLRELIYRLNDSATLAQIPARLMWRIFLCLWPRVTAAEAPVMAQNLQPMPEIVERIRKDTAPVSIVHFDFDPSNVLIGEFRDNIREHALQPVFKLGDYGLTEEITRQTSVAVLKSLQYRGKHGYMAPTMFSLLTKRKPPTIPQFTSRNCTMQEQEAESYGWFLCEPTTPRGAEDIYRKYPRELRELVARCMAAEEPQRPTVVYLLPWIQLHIKEGDDLEARGKSPEGESNADIEKFCREFIVGNPAPPPAAAQNAEDENKEEAEARAVLGDLGGAAGLLRALGRLAGGGLRRENQGDAGYAAAKAQQQQQQP</sequence>
<reference evidence="8 9" key="1">
    <citation type="submission" date="2023-01" db="EMBL/GenBank/DDBJ databases">
        <title>Analysis of 21 Apiospora genomes using comparative genomics revels a genus with tremendous synthesis potential of carbohydrate active enzymes and secondary metabolites.</title>
        <authorList>
            <person name="Sorensen T."/>
        </authorList>
    </citation>
    <scope>NUCLEOTIDE SEQUENCE [LARGE SCALE GENOMIC DNA]</scope>
    <source>
        <strain evidence="8 9">CBS 33761</strain>
    </source>
</reference>
<evidence type="ECO:0000256" key="5">
    <source>
        <dbReference type="ARBA" id="ARBA00022840"/>
    </source>
</evidence>
<evidence type="ECO:0000313" key="8">
    <source>
        <dbReference type="EMBL" id="KAK8043655.1"/>
    </source>
</evidence>
<evidence type="ECO:0000259" key="7">
    <source>
        <dbReference type="PROSITE" id="PS50011"/>
    </source>
</evidence>
<dbReference type="SUPFAM" id="SSF56112">
    <property type="entry name" value="Protein kinase-like (PK-like)"/>
    <property type="match status" value="1"/>
</dbReference>
<accession>A0ABR1TCF8</accession>
<feature type="region of interest" description="Disordered" evidence="6">
    <location>
        <begin position="401"/>
        <end position="421"/>
    </location>
</feature>
<evidence type="ECO:0000256" key="4">
    <source>
        <dbReference type="ARBA" id="ARBA00022777"/>
    </source>
</evidence>
<keyword evidence="9" id="KW-1185">Reference proteome</keyword>
<dbReference type="PANTHER" id="PTHR43671">
    <property type="entry name" value="SERINE/THREONINE-PROTEIN KINASE NEK"/>
    <property type="match status" value="1"/>
</dbReference>
<dbReference type="SMART" id="SM00220">
    <property type="entry name" value="S_TKc"/>
    <property type="match status" value="1"/>
</dbReference>
<evidence type="ECO:0000256" key="6">
    <source>
        <dbReference type="SAM" id="MobiDB-lite"/>
    </source>
</evidence>
<feature type="region of interest" description="Disordered" evidence="6">
    <location>
        <begin position="450"/>
        <end position="469"/>
    </location>
</feature>
<dbReference type="Proteomes" id="UP001444661">
    <property type="component" value="Unassembled WGS sequence"/>
</dbReference>